<dbReference type="RefSeq" id="WP_189638542.1">
    <property type="nucleotide sequence ID" value="NZ_BMZF01000001.1"/>
</dbReference>
<dbReference type="Pfam" id="PF12680">
    <property type="entry name" value="SnoaL_2"/>
    <property type="match status" value="1"/>
</dbReference>
<comment type="caution">
    <text evidence="3">The sequence shown here is derived from an EMBL/GenBank/DDBJ whole genome shotgun (WGS) entry which is preliminary data.</text>
</comment>
<sequence length="163" mass="17772">MQRRTLLTTSLGATLALILGTQAGAQDMDETTQASFDTVMGFMGAMGTGDMDAMGKLMADDMIWHNEGDTTLPWVGETVGKDAIFEFLGVFSSNFQTTKWENTDAFASADTVAVFGRMNGITTHSGKEIGEFTFALRAKVRDGQVVLWNWFEDSFAVSKAYHG</sequence>
<feature type="chain" id="PRO_5045908087" description="SnoaL-like domain-containing protein" evidence="1">
    <location>
        <begin position="26"/>
        <end position="163"/>
    </location>
</feature>
<reference evidence="4" key="1">
    <citation type="journal article" date="2019" name="Int. J. Syst. Evol. Microbiol.">
        <title>The Global Catalogue of Microorganisms (GCM) 10K type strain sequencing project: providing services to taxonomists for standard genome sequencing and annotation.</title>
        <authorList>
            <consortium name="The Broad Institute Genomics Platform"/>
            <consortium name="The Broad Institute Genome Sequencing Center for Infectious Disease"/>
            <person name="Wu L."/>
            <person name="Ma J."/>
        </authorList>
    </citation>
    <scope>NUCLEOTIDE SEQUENCE [LARGE SCALE GENOMIC DNA]</scope>
    <source>
        <strain evidence="4">KCTC 32465</strain>
    </source>
</reference>
<dbReference type="InterPro" id="IPR032710">
    <property type="entry name" value="NTF2-like_dom_sf"/>
</dbReference>
<evidence type="ECO:0000313" key="4">
    <source>
        <dbReference type="Proteomes" id="UP000634455"/>
    </source>
</evidence>
<dbReference type="InterPro" id="IPR037401">
    <property type="entry name" value="SnoaL-like"/>
</dbReference>
<keyword evidence="1" id="KW-0732">Signal</keyword>
<dbReference type="Gene3D" id="3.10.450.50">
    <property type="match status" value="1"/>
</dbReference>
<organism evidence="3 4">
    <name type="scientific">Paramylibacter ulvae</name>
    <dbReference type="NCBI Taxonomy" id="1651968"/>
    <lineage>
        <taxon>Bacteria</taxon>
        <taxon>Pseudomonadati</taxon>
        <taxon>Pseudomonadota</taxon>
        <taxon>Alphaproteobacteria</taxon>
        <taxon>Rhodobacterales</taxon>
        <taxon>Paracoccaceae</taxon>
        <taxon>Paramylibacter</taxon>
    </lineage>
</organism>
<evidence type="ECO:0000259" key="2">
    <source>
        <dbReference type="Pfam" id="PF12680"/>
    </source>
</evidence>
<proteinExistence type="predicted"/>
<feature type="domain" description="SnoaL-like" evidence="2">
    <location>
        <begin position="42"/>
        <end position="147"/>
    </location>
</feature>
<dbReference type="EMBL" id="BMZF01000001">
    <property type="protein sequence ID" value="GHA40008.1"/>
    <property type="molecule type" value="Genomic_DNA"/>
</dbReference>
<dbReference type="SUPFAM" id="SSF54427">
    <property type="entry name" value="NTF2-like"/>
    <property type="match status" value="1"/>
</dbReference>
<evidence type="ECO:0000256" key="1">
    <source>
        <dbReference type="SAM" id="SignalP"/>
    </source>
</evidence>
<gene>
    <name evidence="3" type="ORF">GCM10008927_00090</name>
</gene>
<feature type="signal peptide" evidence="1">
    <location>
        <begin position="1"/>
        <end position="25"/>
    </location>
</feature>
<evidence type="ECO:0000313" key="3">
    <source>
        <dbReference type="EMBL" id="GHA40008.1"/>
    </source>
</evidence>
<keyword evidence="4" id="KW-1185">Reference proteome</keyword>
<accession>A0ABQ3CTG2</accession>
<name>A0ABQ3CTG2_9RHOB</name>
<protein>
    <recommendedName>
        <fullName evidence="2">SnoaL-like domain-containing protein</fullName>
    </recommendedName>
</protein>
<dbReference type="Proteomes" id="UP000634455">
    <property type="component" value="Unassembled WGS sequence"/>
</dbReference>